<reference evidence="7" key="1">
    <citation type="submission" date="2020-09" db="EMBL/GenBank/DDBJ databases">
        <authorList>
            <person name="Kikuchi T."/>
        </authorList>
    </citation>
    <scope>NUCLEOTIDE SEQUENCE</scope>
    <source>
        <strain evidence="7">SH1</strain>
    </source>
</reference>
<evidence type="ECO:0000256" key="3">
    <source>
        <dbReference type="ARBA" id="ARBA00022989"/>
    </source>
</evidence>
<dbReference type="Proteomes" id="UP000614601">
    <property type="component" value="Unassembled WGS sequence"/>
</dbReference>
<dbReference type="Gene3D" id="1.20.1070.10">
    <property type="entry name" value="Rhodopsin 7-helix transmembrane proteins"/>
    <property type="match status" value="1"/>
</dbReference>
<dbReference type="SUPFAM" id="SSF81321">
    <property type="entry name" value="Family A G protein-coupled receptor-like"/>
    <property type="match status" value="1"/>
</dbReference>
<evidence type="ECO:0000259" key="6">
    <source>
        <dbReference type="PROSITE" id="PS50262"/>
    </source>
</evidence>
<evidence type="ECO:0000256" key="5">
    <source>
        <dbReference type="SAM" id="Phobius"/>
    </source>
</evidence>
<protein>
    <recommendedName>
        <fullName evidence="6">G-protein coupled receptors family 1 profile domain-containing protein</fullName>
    </recommendedName>
</protein>
<evidence type="ECO:0000313" key="8">
    <source>
        <dbReference type="Proteomes" id="UP000614601"/>
    </source>
</evidence>
<keyword evidence="3 5" id="KW-1133">Transmembrane helix</keyword>
<feature type="transmembrane region" description="Helical" evidence="5">
    <location>
        <begin position="109"/>
        <end position="132"/>
    </location>
</feature>
<dbReference type="PROSITE" id="PS00237">
    <property type="entry name" value="G_PROTEIN_RECEP_F1_1"/>
    <property type="match status" value="1"/>
</dbReference>
<name>A0A811LA36_9BILA</name>
<dbReference type="SMART" id="SM01381">
    <property type="entry name" value="7TM_GPCR_Srsx"/>
    <property type="match status" value="1"/>
</dbReference>
<dbReference type="InterPro" id="IPR047130">
    <property type="entry name" value="7TM_GPCR_Srsx_nematod"/>
</dbReference>
<feature type="transmembrane region" description="Helical" evidence="5">
    <location>
        <begin position="6"/>
        <end position="23"/>
    </location>
</feature>
<dbReference type="InterPro" id="IPR000276">
    <property type="entry name" value="GPCR_Rhodpsn"/>
</dbReference>
<evidence type="ECO:0000256" key="2">
    <source>
        <dbReference type="ARBA" id="ARBA00022692"/>
    </source>
</evidence>
<feature type="transmembrane region" description="Helical" evidence="5">
    <location>
        <begin position="76"/>
        <end position="97"/>
    </location>
</feature>
<dbReference type="OrthoDB" id="5820127at2759"/>
<gene>
    <name evidence="7" type="ORF">BOKJ2_LOCUS10793</name>
</gene>
<dbReference type="InterPro" id="IPR019424">
    <property type="entry name" value="7TM_GPCR_Srsx"/>
</dbReference>
<comment type="subcellular location">
    <subcellularLocation>
        <location evidence="1">Membrane</location>
    </subcellularLocation>
</comment>
<dbReference type="PANTHER" id="PTHR23360">
    <property type="entry name" value="G-PROTEIN COUPLED RECEPTORS FAMILY 1 PROFILE DOMAIN-CONTAINING PROTEIN-RELATED"/>
    <property type="match status" value="1"/>
</dbReference>
<feature type="domain" description="G-protein coupled receptors family 1 profile" evidence="6">
    <location>
        <begin position="1"/>
        <end position="164"/>
    </location>
</feature>
<evidence type="ECO:0000256" key="4">
    <source>
        <dbReference type="ARBA" id="ARBA00023136"/>
    </source>
</evidence>
<evidence type="ECO:0000313" key="7">
    <source>
        <dbReference type="EMBL" id="CAD5224023.1"/>
    </source>
</evidence>
<dbReference type="PROSITE" id="PS50262">
    <property type="entry name" value="G_PROTEIN_RECEP_F1_2"/>
    <property type="match status" value="1"/>
</dbReference>
<dbReference type="AlphaFoldDB" id="A0A811LA36"/>
<dbReference type="GO" id="GO:0016020">
    <property type="term" value="C:membrane"/>
    <property type="evidence" value="ECO:0007669"/>
    <property type="project" value="UniProtKB-SubCell"/>
</dbReference>
<dbReference type="Pfam" id="PF10320">
    <property type="entry name" value="7TM_GPCR_Srsx"/>
    <property type="match status" value="1"/>
</dbReference>
<keyword evidence="8" id="KW-1185">Reference proteome</keyword>
<dbReference type="Proteomes" id="UP000783686">
    <property type="component" value="Unassembled WGS sequence"/>
</dbReference>
<organism evidence="7 8">
    <name type="scientific">Bursaphelenchus okinawaensis</name>
    <dbReference type="NCBI Taxonomy" id="465554"/>
    <lineage>
        <taxon>Eukaryota</taxon>
        <taxon>Metazoa</taxon>
        <taxon>Ecdysozoa</taxon>
        <taxon>Nematoda</taxon>
        <taxon>Chromadorea</taxon>
        <taxon>Rhabditida</taxon>
        <taxon>Tylenchina</taxon>
        <taxon>Tylenchomorpha</taxon>
        <taxon>Aphelenchoidea</taxon>
        <taxon>Aphelenchoididae</taxon>
        <taxon>Bursaphelenchus</taxon>
    </lineage>
</organism>
<sequence length="202" mass="22743">MSAVMLLSIAVDRFICIGFPTVYQNMSRAYTMTSGIVAALLFASTVSIETYLTNPRDIDSTCGLFEGLPHKYDKQYFAANLFICLVTLFLYLVMWTYVKNKSHTKSQKVLIAVTSTTLCICTGWLISIGLAVKGNNNTVPRYSMILFHGLPINVSMALSYPLLYIFSRDYRNAFQEQIRIVTCHVGHKFNGVFNSSVDVFRP</sequence>
<comment type="caution">
    <text evidence="7">The sequence shown here is derived from an EMBL/GenBank/DDBJ whole genome shotgun (WGS) entry which is preliminary data.</text>
</comment>
<keyword evidence="2 5" id="KW-0812">Transmembrane</keyword>
<dbReference type="EMBL" id="CAJFCW020000005">
    <property type="protein sequence ID" value="CAG9119417.1"/>
    <property type="molecule type" value="Genomic_DNA"/>
</dbReference>
<dbReference type="EMBL" id="CAJFDH010000005">
    <property type="protein sequence ID" value="CAD5224023.1"/>
    <property type="molecule type" value="Genomic_DNA"/>
</dbReference>
<dbReference type="GO" id="GO:0004930">
    <property type="term" value="F:G protein-coupled receptor activity"/>
    <property type="evidence" value="ECO:0007669"/>
    <property type="project" value="InterPro"/>
</dbReference>
<evidence type="ECO:0000256" key="1">
    <source>
        <dbReference type="ARBA" id="ARBA00004370"/>
    </source>
</evidence>
<feature type="transmembrane region" description="Helical" evidence="5">
    <location>
        <begin position="144"/>
        <end position="166"/>
    </location>
</feature>
<feature type="transmembrane region" description="Helical" evidence="5">
    <location>
        <begin position="30"/>
        <end position="48"/>
    </location>
</feature>
<dbReference type="InterPro" id="IPR017452">
    <property type="entry name" value="GPCR_Rhodpsn_7TM"/>
</dbReference>
<proteinExistence type="predicted"/>
<accession>A0A811LA36</accession>
<keyword evidence="4 5" id="KW-0472">Membrane</keyword>